<dbReference type="OrthoDB" id="9765532at2"/>
<feature type="transmembrane region" description="Helical" evidence="1">
    <location>
        <begin position="119"/>
        <end position="138"/>
    </location>
</feature>
<keyword evidence="1" id="KW-0812">Transmembrane</keyword>
<evidence type="ECO:0000256" key="2">
    <source>
        <dbReference type="SAM" id="SignalP"/>
    </source>
</evidence>
<organism evidence="3 4">
    <name type="scientific">Leptospira ognonensis</name>
    <dbReference type="NCBI Taxonomy" id="2484945"/>
    <lineage>
        <taxon>Bacteria</taxon>
        <taxon>Pseudomonadati</taxon>
        <taxon>Spirochaetota</taxon>
        <taxon>Spirochaetia</taxon>
        <taxon>Leptospirales</taxon>
        <taxon>Leptospiraceae</taxon>
        <taxon>Leptospira</taxon>
    </lineage>
</organism>
<dbReference type="Pfam" id="PF16980">
    <property type="entry name" value="CitMHS_2"/>
    <property type="match status" value="1"/>
</dbReference>
<proteinExistence type="predicted"/>
<feature type="transmembrane region" description="Helical" evidence="1">
    <location>
        <begin position="267"/>
        <end position="290"/>
    </location>
</feature>
<evidence type="ECO:0000256" key="1">
    <source>
        <dbReference type="SAM" id="Phobius"/>
    </source>
</evidence>
<dbReference type="InterPro" id="IPR031566">
    <property type="entry name" value="CitMHS_2"/>
</dbReference>
<gene>
    <name evidence="3" type="ORF">EHQ58_08875</name>
</gene>
<feature type="transmembrane region" description="Helical" evidence="1">
    <location>
        <begin position="302"/>
        <end position="321"/>
    </location>
</feature>
<feature type="transmembrane region" description="Helical" evidence="1">
    <location>
        <begin position="185"/>
        <end position="204"/>
    </location>
</feature>
<feature type="signal peptide" evidence="2">
    <location>
        <begin position="1"/>
        <end position="24"/>
    </location>
</feature>
<accession>A0A4R9K102</accession>
<feature type="chain" id="PRO_5020387841" evidence="2">
    <location>
        <begin position="25"/>
        <end position="501"/>
    </location>
</feature>
<reference evidence="3" key="1">
    <citation type="journal article" date="2019" name="PLoS Negl. Trop. Dis.">
        <title>Revisiting the worldwide diversity of Leptospira species in the environment.</title>
        <authorList>
            <person name="Vincent A.T."/>
            <person name="Schiettekatte O."/>
            <person name="Bourhy P."/>
            <person name="Veyrier F.J."/>
            <person name="Picardeau M."/>
        </authorList>
    </citation>
    <scope>NUCLEOTIDE SEQUENCE [LARGE SCALE GENOMIC DNA]</scope>
    <source>
        <strain evidence="3">201702476</strain>
    </source>
</reference>
<keyword evidence="4" id="KW-1185">Reference proteome</keyword>
<protein>
    <submittedName>
        <fullName evidence="3">Sodium:proton antiporter</fullName>
    </submittedName>
</protein>
<feature type="transmembrane region" description="Helical" evidence="1">
    <location>
        <begin position="224"/>
        <end position="246"/>
    </location>
</feature>
<dbReference type="Proteomes" id="UP000297693">
    <property type="component" value="Unassembled WGS sequence"/>
</dbReference>
<evidence type="ECO:0000313" key="3">
    <source>
        <dbReference type="EMBL" id="TGL59349.1"/>
    </source>
</evidence>
<name>A0A4R9K102_9LEPT</name>
<feature type="transmembrane region" description="Helical" evidence="1">
    <location>
        <begin position="437"/>
        <end position="456"/>
    </location>
</feature>
<feature type="transmembrane region" description="Helical" evidence="1">
    <location>
        <begin position="88"/>
        <end position="107"/>
    </location>
</feature>
<dbReference type="EMBL" id="RQGD01000024">
    <property type="protein sequence ID" value="TGL59349.1"/>
    <property type="molecule type" value="Genomic_DNA"/>
</dbReference>
<dbReference type="AlphaFoldDB" id="A0A4R9K102"/>
<keyword evidence="1" id="KW-0472">Membrane</keyword>
<sequence length="501" mass="54942">MLRKLLTLFVFIACICFLSANLFAEGPATTGQPTVQEDTGHSSHDAAAHAELPFWSVIPFVAILLSIAILPIASHKTEHWWENNNNKLMVAVGLGAISFIVLLVYGYGHAIFHTVVFDYVPFIILLASLFYISGGIVIKGDIQATPLNNSIYLFIGASLASFIGTTGASMLLIRPLLKTNSERKYVVHTVVFFIFLVSNIGGSLTPLGDPPLFLGYLKGVPFTWTFGLLPEMLFAAVILLTVYFVWDTIAYKKETKKDIKKDIQSAVPFSIGGQVNFVWLFGVILSVAFLNSNYIPAIKANPFLGFIREAVLLGLIAASKYTSKAEFRKFNNFTLHPIQEVAYLFIGIFITMIPALVLLEAHGKELGVTSDWHFYWAAGIFSSVLDNAPTYLTFGSLAAGLSGLTTENFYYFATHTTPDAIEQLKALSTFTQPQLEGLLKAISVGAVFMGANTYIGNAPNFMVKSVAEENKVKMPSFGGYLAYSMGVLIPVFILITFVFFV</sequence>
<keyword evidence="1" id="KW-1133">Transmembrane helix</keyword>
<keyword evidence="2" id="KW-0732">Signal</keyword>
<dbReference type="RefSeq" id="WP_135623538.1">
    <property type="nucleotide sequence ID" value="NZ_RQGD01000024.1"/>
</dbReference>
<feature type="transmembrane region" description="Helical" evidence="1">
    <location>
        <begin position="150"/>
        <end position="173"/>
    </location>
</feature>
<feature type="transmembrane region" description="Helical" evidence="1">
    <location>
        <begin position="477"/>
        <end position="500"/>
    </location>
</feature>
<evidence type="ECO:0000313" key="4">
    <source>
        <dbReference type="Proteomes" id="UP000297693"/>
    </source>
</evidence>
<feature type="transmembrane region" description="Helical" evidence="1">
    <location>
        <begin position="341"/>
        <end position="359"/>
    </location>
</feature>
<comment type="caution">
    <text evidence="3">The sequence shown here is derived from an EMBL/GenBank/DDBJ whole genome shotgun (WGS) entry which is preliminary data.</text>
</comment>